<dbReference type="Proteomes" id="UP000308271">
    <property type="component" value="Unassembled WGS sequence"/>
</dbReference>
<dbReference type="OrthoDB" id="1340280at2"/>
<proteinExistence type="predicted"/>
<protein>
    <submittedName>
        <fullName evidence="1">TIGR02646 family protein</fullName>
    </submittedName>
</protein>
<reference evidence="1 2" key="1">
    <citation type="submission" date="2019-05" db="EMBL/GenBank/DDBJ databases">
        <title>Draft Whole-Genome sequence of the green sulfur bacterium Chlorobaculum thiosulfatiphilum DSM 249.</title>
        <authorList>
            <person name="Meyer T.E."/>
            <person name="Kyndt J.A."/>
        </authorList>
    </citation>
    <scope>NUCLEOTIDE SEQUENCE [LARGE SCALE GENOMIC DNA]</scope>
    <source>
        <strain evidence="1 2">DSM 249</strain>
    </source>
</reference>
<organism evidence="1 2">
    <name type="scientific">Chlorobaculum thiosulfatiphilum</name>
    <name type="common">Chlorobium limicola f.sp. thiosulfatophilum</name>
    <dbReference type="NCBI Taxonomy" id="115852"/>
    <lineage>
        <taxon>Bacteria</taxon>
        <taxon>Pseudomonadati</taxon>
        <taxon>Chlorobiota</taxon>
        <taxon>Chlorobiia</taxon>
        <taxon>Chlorobiales</taxon>
        <taxon>Chlorobiaceae</taxon>
        <taxon>Chlorobaculum</taxon>
    </lineage>
</organism>
<dbReference type="NCBIfam" id="TIGR02646">
    <property type="entry name" value="retron system putative HNH endonuclease"/>
    <property type="match status" value="1"/>
</dbReference>
<accession>A0A5C4S8B0</accession>
<dbReference type="EMBL" id="VDCH01000004">
    <property type="protein sequence ID" value="TNJ39666.1"/>
    <property type="molecule type" value="Genomic_DNA"/>
</dbReference>
<evidence type="ECO:0000313" key="2">
    <source>
        <dbReference type="Proteomes" id="UP000308271"/>
    </source>
</evidence>
<gene>
    <name evidence="1" type="ORF">FGF66_03290</name>
</gene>
<sequence length="218" mass="24900">MIPINKSSEPVSLSTYRSHPDALYNGPDCNGLTFTTVKQDIRVGLVKEQGYLCAYCMSRIRSEEKSMKVEHWQCRTGYPKKQLDYANLLGCCLGNKGSKSELQHCDTRKGDDDLLFNSAEPTHHDRLRIRYLNTGKIVSDDAGFDDQLNNVLNLNFSRLVDNRKAVWSAVTRRLSEFQGSASRKQVEELIAEWGSKDQNGFLKEYCGVALYYLKKRCR</sequence>
<dbReference type="InterPro" id="IPR013467">
    <property type="entry name" value="HNH78-like"/>
</dbReference>
<name>A0A5C4S8B0_CHLTI</name>
<dbReference type="RefSeq" id="WP_139456281.1">
    <property type="nucleotide sequence ID" value="NZ_VDCH01000004.1"/>
</dbReference>
<evidence type="ECO:0000313" key="1">
    <source>
        <dbReference type="EMBL" id="TNJ39666.1"/>
    </source>
</evidence>
<dbReference type="AlphaFoldDB" id="A0A5C4S8B0"/>
<comment type="caution">
    <text evidence="1">The sequence shown here is derived from an EMBL/GenBank/DDBJ whole genome shotgun (WGS) entry which is preliminary data.</text>
</comment>
<keyword evidence="2" id="KW-1185">Reference proteome</keyword>